<keyword evidence="4" id="KW-1185">Reference proteome</keyword>
<feature type="transmembrane region" description="Helical" evidence="2">
    <location>
        <begin position="404"/>
        <end position="428"/>
    </location>
</feature>
<accession>A0A8X8ASD1</accession>
<dbReference type="AlphaFoldDB" id="A0A8X8ASD1"/>
<dbReference type="EMBL" id="JAAMPC010000005">
    <property type="protein sequence ID" value="KAG2310312.1"/>
    <property type="molecule type" value="Genomic_DNA"/>
</dbReference>
<feature type="compositionally biased region" description="Basic and acidic residues" evidence="1">
    <location>
        <begin position="964"/>
        <end position="978"/>
    </location>
</feature>
<feature type="region of interest" description="Disordered" evidence="1">
    <location>
        <begin position="930"/>
        <end position="1012"/>
    </location>
</feature>
<dbReference type="Proteomes" id="UP000886595">
    <property type="component" value="Unassembled WGS sequence"/>
</dbReference>
<feature type="compositionally biased region" description="Low complexity" evidence="1">
    <location>
        <begin position="998"/>
        <end position="1012"/>
    </location>
</feature>
<protein>
    <submittedName>
        <fullName evidence="3">Uncharacterized protein</fullName>
    </submittedName>
</protein>
<evidence type="ECO:0000256" key="1">
    <source>
        <dbReference type="SAM" id="MobiDB-lite"/>
    </source>
</evidence>
<keyword evidence="2" id="KW-0812">Transmembrane</keyword>
<feature type="transmembrane region" description="Helical" evidence="2">
    <location>
        <begin position="199"/>
        <end position="219"/>
    </location>
</feature>
<reference evidence="3 4" key="1">
    <citation type="submission" date="2020-02" db="EMBL/GenBank/DDBJ databases">
        <authorList>
            <person name="Ma Q."/>
            <person name="Huang Y."/>
            <person name="Song X."/>
            <person name="Pei D."/>
        </authorList>
    </citation>
    <scope>NUCLEOTIDE SEQUENCE [LARGE SCALE GENOMIC DNA]</scope>
    <source>
        <strain evidence="3">Sxm20200214</strain>
        <tissue evidence="3">Leaf</tissue>
    </source>
</reference>
<proteinExistence type="predicted"/>
<sequence length="1045" mass="118369">MDPTLIDCVHVIGKFGMIDDTYLNVRNPLTCGNLASQSQFLNSDPPDRGRAKFFLTNHHLEANSETLDHVVSTIKQIVMTVDIFKDEIYIAPYYFSSYITYDQCEPLGCGCHNNRFLRVLCPDGRAQEEREEPPDPDQSSDLFHQHTKRVYKGSVFDRDEESIFEQDRSCKDTPRVPYVGDIIHNGKRINLTCAHGGMMMLHDFVIQLSPLLLISVSLYRKIVNTRSRCSLLFHCWSSVYHDFICVLVKNNIYCRNIRRGNNVNWLLPWLRSFLLIPWQGEKDIINFCEDELSFAAFDDKWYLRKCEAYFVLSLVHWTHQDKVSKWVVRAVCRLQLSISYTVATKFCWIEVSYESSKALLYFQSAFHHAHEVIPDLQSIVVTSVRIQCDSFMTVLYDEKGLTKLMWPACALGFFMIFIQAFPTMFLFATVTLQYGLHRGASKQGLRFMFDQQLYASISFMAAIYEEEFAFDASNLLCFFSVHELPQFVCGSVSLSARGRVMVVDGKICLVSHVHISIYFRKGQRFIVMCLIEFKRKDCLEKNGQKFQNQYLSLTVRGKDIALFTKINSSSIKVGGIIEISLSPPNQLVKGKDELGAGFQNINGAECKNRERWITKEDDVRNVRLWLNSCFFTPWVSLHFSDDVLVCGDSAELMFSHSNPLQDGSLSKVSTRRKRIMGSKAWGLKDILDENLVVLALMDSIHILPHQWVLPAHLILLVVTGVVHGTLMDGVVVNIHDISTCANILEDVTEYTFRAVAFSPRCLSLVGYFWILVIIDGGESSFPYSPWIRKPLSATTSLQATCYCDLSMDNRGHTFTIILDIFGGSLVFLAEFSINIGDLQLVLVNKSVCMASRVQCPPVLSESVCSHIHFLKFLSTLRELHRGVLKNEFDFVRFMNHEFVIDIPASCGGHMDIMDSSRFVRGFWVTPVKRKQTKAGGSSKAEPPIKKHKKVSSIVEDEAAVEGKGASEKEGTEDIENKKFPNNNLYRCHMNRPPPPPQQSVTSPPAKASISSSPAKAITIVAQASDVDFVTVSPSKDPAVGRGRRC</sequence>
<gene>
    <name evidence="3" type="ORF">Bca52824_021869</name>
</gene>
<keyword evidence="2" id="KW-0472">Membrane</keyword>
<evidence type="ECO:0000256" key="2">
    <source>
        <dbReference type="SAM" id="Phobius"/>
    </source>
</evidence>
<evidence type="ECO:0000313" key="3">
    <source>
        <dbReference type="EMBL" id="KAG2310312.1"/>
    </source>
</evidence>
<keyword evidence="2" id="KW-1133">Transmembrane helix</keyword>
<evidence type="ECO:0000313" key="4">
    <source>
        <dbReference type="Proteomes" id="UP000886595"/>
    </source>
</evidence>
<comment type="caution">
    <text evidence="3">The sequence shown here is derived from an EMBL/GenBank/DDBJ whole genome shotgun (WGS) entry which is preliminary data.</text>
</comment>
<organism evidence="3 4">
    <name type="scientific">Brassica carinata</name>
    <name type="common">Ethiopian mustard</name>
    <name type="synonym">Abyssinian cabbage</name>
    <dbReference type="NCBI Taxonomy" id="52824"/>
    <lineage>
        <taxon>Eukaryota</taxon>
        <taxon>Viridiplantae</taxon>
        <taxon>Streptophyta</taxon>
        <taxon>Embryophyta</taxon>
        <taxon>Tracheophyta</taxon>
        <taxon>Spermatophyta</taxon>
        <taxon>Magnoliopsida</taxon>
        <taxon>eudicotyledons</taxon>
        <taxon>Gunneridae</taxon>
        <taxon>Pentapetalae</taxon>
        <taxon>rosids</taxon>
        <taxon>malvids</taxon>
        <taxon>Brassicales</taxon>
        <taxon>Brassicaceae</taxon>
        <taxon>Brassiceae</taxon>
        <taxon>Brassica</taxon>
    </lineage>
</organism>
<name>A0A8X8ASD1_BRACI</name>